<evidence type="ECO:0000256" key="1">
    <source>
        <dbReference type="SAM" id="MobiDB-lite"/>
    </source>
</evidence>
<dbReference type="Proteomes" id="UP000020681">
    <property type="component" value="Unassembled WGS sequence"/>
</dbReference>
<proteinExistence type="predicted"/>
<sequence>MPGLLDVGMRVARKVAHHFVIRGDLEEHDIGVGGPQGAQDQPRAGEDAGSAAGR</sequence>
<dbReference type="EMBL" id="JAOL01000077">
    <property type="protein sequence ID" value="EUA92446.1"/>
    <property type="molecule type" value="Genomic_DNA"/>
</dbReference>
<reference evidence="2 3" key="1">
    <citation type="submission" date="2014-01" db="EMBL/GenBank/DDBJ databases">
        <authorList>
            <person name="Dobos K."/>
            <person name="Lenaerts A."/>
            <person name="Ordway D."/>
            <person name="DeGroote M.A."/>
            <person name="Parker T."/>
            <person name="Sizemore C."/>
            <person name="Tallon L.J."/>
            <person name="Sadzewicz L.K."/>
            <person name="Sengamalay N."/>
            <person name="Fraser C.M."/>
            <person name="Hine E."/>
            <person name="Shefchek K.A."/>
            <person name="Das S.P."/>
            <person name="Tettelin H."/>
        </authorList>
    </citation>
    <scope>NUCLEOTIDE SEQUENCE [LARGE SCALE GENOMIC DNA]</scope>
    <source>
        <strain evidence="2 3">Harvey</strain>
    </source>
</reference>
<feature type="region of interest" description="Disordered" evidence="1">
    <location>
        <begin position="27"/>
        <end position="54"/>
    </location>
</feature>
<accession>A0ABN0R6I5</accession>
<evidence type="ECO:0000313" key="3">
    <source>
        <dbReference type="Proteomes" id="UP000020681"/>
    </source>
</evidence>
<name>A0ABN0R6I5_MYCUL</name>
<comment type="caution">
    <text evidence="2">The sequence shown here is derived from an EMBL/GenBank/DDBJ whole genome shotgun (WGS) entry which is preliminary data.</text>
</comment>
<organism evidence="2 3">
    <name type="scientific">Mycobacterium ulcerans str. Harvey</name>
    <dbReference type="NCBI Taxonomy" id="1299332"/>
    <lineage>
        <taxon>Bacteria</taxon>
        <taxon>Bacillati</taxon>
        <taxon>Actinomycetota</taxon>
        <taxon>Actinomycetes</taxon>
        <taxon>Mycobacteriales</taxon>
        <taxon>Mycobacteriaceae</taxon>
        <taxon>Mycobacterium</taxon>
        <taxon>Mycobacterium ulcerans group</taxon>
    </lineage>
</organism>
<keyword evidence="3" id="KW-1185">Reference proteome</keyword>
<protein>
    <submittedName>
        <fullName evidence="2">Uncharacterized protein</fullName>
    </submittedName>
</protein>
<gene>
    <name evidence="2" type="ORF">I551_1115</name>
</gene>
<evidence type="ECO:0000313" key="2">
    <source>
        <dbReference type="EMBL" id="EUA92446.1"/>
    </source>
</evidence>